<evidence type="ECO:0000256" key="1">
    <source>
        <dbReference type="SAM" id="MobiDB-lite"/>
    </source>
</evidence>
<protein>
    <recommendedName>
        <fullName evidence="3">Nudix hydrolase domain-containing protein</fullName>
    </recommendedName>
</protein>
<proteinExistence type="predicted"/>
<feature type="region of interest" description="Disordered" evidence="1">
    <location>
        <begin position="114"/>
        <end position="145"/>
    </location>
</feature>
<dbReference type="InterPro" id="IPR015797">
    <property type="entry name" value="NUDIX_hydrolase-like_dom_sf"/>
</dbReference>
<reference evidence="2" key="1">
    <citation type="submission" date="2020-11" db="EMBL/GenBank/DDBJ databases">
        <authorList>
            <person name="Tran Van P."/>
        </authorList>
    </citation>
    <scope>NUCLEOTIDE SEQUENCE</scope>
</reference>
<dbReference type="Gene3D" id="3.90.79.10">
    <property type="entry name" value="Nucleoside Triphosphate Pyrophosphohydrolase"/>
    <property type="match status" value="1"/>
</dbReference>
<sequence>MVDKKVDPVDELPQNCATHLRHHALPRDVPEEFDLINQIKSDKLRIRSESKPLALLPQVRGSHEACQAQKLPDLCESMKQGLEIGSHCWKWRWWGTTNRTSAERSRLPRRWLDTRRRGTSSSSGKTRNVPGIDKRGGGAGRGGGGHRMIHSSRRWWCANGRQLLSHLADAGVFMWESVGLSAKSLQKNDPIFPGEDRERNSVGGPFYSEITFESAAESLVAVKGFTRKSPSHTIAGTLWVPPLSEMATKKNGIYLKYMIVSPQPLSVRQAGELYRQPTHQAKRHPVAVGVLAVYYASIPSCDQTTHIDTDKYPSKLGITIELCAGIVDKELPLEEIASIEILEECGYDVPASKLETITTFRQVLLDTEEKSRSNRK</sequence>
<dbReference type="AlphaFoldDB" id="A0A7R9E7J9"/>
<organism evidence="2">
    <name type="scientific">Timema monikensis</name>
    <dbReference type="NCBI Taxonomy" id="170555"/>
    <lineage>
        <taxon>Eukaryota</taxon>
        <taxon>Metazoa</taxon>
        <taxon>Ecdysozoa</taxon>
        <taxon>Arthropoda</taxon>
        <taxon>Hexapoda</taxon>
        <taxon>Insecta</taxon>
        <taxon>Pterygota</taxon>
        <taxon>Neoptera</taxon>
        <taxon>Polyneoptera</taxon>
        <taxon>Phasmatodea</taxon>
        <taxon>Timematodea</taxon>
        <taxon>Timematoidea</taxon>
        <taxon>Timematidae</taxon>
        <taxon>Timema</taxon>
    </lineage>
</organism>
<evidence type="ECO:0000313" key="2">
    <source>
        <dbReference type="EMBL" id="CAD7428883.1"/>
    </source>
</evidence>
<accession>A0A7R9E7J9</accession>
<evidence type="ECO:0008006" key="3">
    <source>
        <dbReference type="Google" id="ProtNLM"/>
    </source>
</evidence>
<dbReference type="SUPFAM" id="SSF55811">
    <property type="entry name" value="Nudix"/>
    <property type="match status" value="1"/>
</dbReference>
<dbReference type="EMBL" id="OB793889">
    <property type="protein sequence ID" value="CAD7428883.1"/>
    <property type="molecule type" value="Genomic_DNA"/>
</dbReference>
<gene>
    <name evidence="2" type="ORF">TMSB3V08_LOCUS5673</name>
</gene>
<name>A0A7R9E7J9_9NEOP</name>